<dbReference type="EMBL" id="UOYP01000052">
    <property type="protein sequence ID" value="VAY86833.1"/>
    <property type="molecule type" value="Genomic_DNA"/>
</dbReference>
<organism evidence="1">
    <name type="scientific">mine drainage metagenome</name>
    <dbReference type="NCBI Taxonomy" id="410659"/>
    <lineage>
        <taxon>unclassified sequences</taxon>
        <taxon>metagenomes</taxon>
        <taxon>ecological metagenomes</taxon>
    </lineage>
</organism>
<sequence>MCVLLMASRVYEFRKLETGRSLKLRQYQFMEIATVRNGRAV</sequence>
<gene>
    <name evidence="1" type="ORF">CARN8_1450005</name>
</gene>
<proteinExistence type="predicted"/>
<reference evidence="1" key="1">
    <citation type="submission" date="2018-10" db="EMBL/GenBank/DDBJ databases">
        <authorList>
            <person name="Plewniak F."/>
        </authorList>
    </citation>
    <scope>NUCLEOTIDE SEQUENCE</scope>
</reference>
<evidence type="ECO:0000313" key="1">
    <source>
        <dbReference type="EMBL" id="VAY86833.1"/>
    </source>
</evidence>
<name>A0A3P3ZLN7_9ZZZZ</name>
<dbReference type="AlphaFoldDB" id="A0A3P3ZLN7"/>
<accession>A0A3P3ZLN7</accession>
<protein>
    <submittedName>
        <fullName evidence="1">Uncharacterized protein</fullName>
    </submittedName>
</protein>